<evidence type="ECO:0000313" key="2">
    <source>
        <dbReference type="Proteomes" id="UP000241421"/>
    </source>
</evidence>
<keyword evidence="2" id="KW-1185">Reference proteome</keyword>
<comment type="caution">
    <text evidence="1">The sequence shown here is derived from an EMBL/GenBank/DDBJ whole genome shotgun (WGS) entry which is preliminary data.</text>
</comment>
<protein>
    <submittedName>
        <fullName evidence="1">Uncharacterized protein</fullName>
    </submittedName>
</protein>
<dbReference type="EMBL" id="PXWF02000330">
    <property type="protein sequence ID" value="PWF39926.1"/>
    <property type="molecule type" value="Genomic_DNA"/>
</dbReference>
<dbReference type="OrthoDB" id="5918331at2"/>
<organism evidence="1 2">
    <name type="scientific">Massilia glaciei</name>
    <dbReference type="NCBI Taxonomy" id="1524097"/>
    <lineage>
        <taxon>Bacteria</taxon>
        <taxon>Pseudomonadati</taxon>
        <taxon>Pseudomonadota</taxon>
        <taxon>Betaproteobacteria</taxon>
        <taxon>Burkholderiales</taxon>
        <taxon>Oxalobacteraceae</taxon>
        <taxon>Telluria group</taxon>
        <taxon>Massilia</taxon>
    </lineage>
</organism>
<proteinExistence type="predicted"/>
<sequence length="100" mass="11344">MSIPTESYEAIFVQYSAAIQWMNGLGIKLTSGRTSDYERTLRHWKDAYKTASAEEGSKIFPDFVSSMFEINDFVSIYKAFHGVLLAAVQIRLNLAVETRN</sequence>
<accession>A0A2U2HAW3</accession>
<dbReference type="Proteomes" id="UP000241421">
    <property type="component" value="Unassembled WGS sequence"/>
</dbReference>
<dbReference type="AlphaFoldDB" id="A0A2U2HAW3"/>
<evidence type="ECO:0000313" key="1">
    <source>
        <dbReference type="EMBL" id="PWF39926.1"/>
    </source>
</evidence>
<gene>
    <name evidence="1" type="ORF">C7C56_026455</name>
</gene>
<dbReference type="RefSeq" id="WP_106760328.1">
    <property type="nucleotide sequence ID" value="NZ_PXWF02000330.1"/>
</dbReference>
<name>A0A2U2HAW3_9BURK</name>
<reference evidence="1 2" key="1">
    <citation type="submission" date="2018-04" db="EMBL/GenBank/DDBJ databases">
        <title>Massilia violaceinigra sp. nov., a novel purple-pigmented bacterium isolated from Tianshan glacier, Xinjiang, China.</title>
        <authorList>
            <person name="Wang H."/>
        </authorList>
    </citation>
    <scope>NUCLEOTIDE SEQUENCE [LARGE SCALE GENOMIC DNA]</scope>
    <source>
        <strain evidence="1 2">B448-2</strain>
    </source>
</reference>